<dbReference type="InterPro" id="IPR029044">
    <property type="entry name" value="Nucleotide-diphossugar_trans"/>
</dbReference>
<comment type="caution">
    <text evidence="2">The sequence shown here is derived from an EMBL/GenBank/DDBJ whole genome shotgun (WGS) entry which is preliminary data.</text>
</comment>
<feature type="domain" description="Glycosyltransferase 2-like" evidence="1">
    <location>
        <begin position="154"/>
        <end position="314"/>
    </location>
</feature>
<dbReference type="PANTHER" id="PTHR43685">
    <property type="entry name" value="GLYCOSYLTRANSFERASE"/>
    <property type="match status" value="1"/>
</dbReference>
<keyword evidence="2" id="KW-0808">Transferase</keyword>
<reference evidence="2" key="1">
    <citation type="journal article" date="2021" name="PeerJ">
        <title>Extensive microbial diversity within the chicken gut microbiome revealed by metagenomics and culture.</title>
        <authorList>
            <person name="Gilroy R."/>
            <person name="Ravi A."/>
            <person name="Getino M."/>
            <person name="Pursley I."/>
            <person name="Horton D.L."/>
            <person name="Alikhan N.F."/>
            <person name="Baker D."/>
            <person name="Gharbi K."/>
            <person name="Hall N."/>
            <person name="Watson M."/>
            <person name="Adriaenssens E.M."/>
            <person name="Foster-Nyarko E."/>
            <person name="Jarju S."/>
            <person name="Secka A."/>
            <person name="Antonio M."/>
            <person name="Oren A."/>
            <person name="Chaudhuri R.R."/>
            <person name="La Ragione R."/>
            <person name="Hildebrand F."/>
            <person name="Pallen M.J."/>
        </authorList>
    </citation>
    <scope>NUCLEOTIDE SEQUENCE</scope>
    <source>
        <strain evidence="2">ChiGjej1B1-14440</strain>
    </source>
</reference>
<name>A0A9D1XKL8_9FIRM</name>
<evidence type="ECO:0000313" key="2">
    <source>
        <dbReference type="EMBL" id="HIX80841.1"/>
    </source>
</evidence>
<dbReference type="PANTHER" id="PTHR43685:SF2">
    <property type="entry name" value="GLYCOSYLTRANSFERASE 2-LIKE DOMAIN-CONTAINING PROTEIN"/>
    <property type="match status" value="1"/>
</dbReference>
<gene>
    <name evidence="2" type="ORF">H9980_02575</name>
</gene>
<dbReference type="SUPFAM" id="SSF53448">
    <property type="entry name" value="Nucleotide-diphospho-sugar transferases"/>
    <property type="match status" value="2"/>
</dbReference>
<dbReference type="Proteomes" id="UP000886724">
    <property type="component" value="Unassembled WGS sequence"/>
</dbReference>
<reference evidence="2" key="2">
    <citation type="submission" date="2021-04" db="EMBL/GenBank/DDBJ databases">
        <authorList>
            <person name="Gilroy R."/>
        </authorList>
    </citation>
    <scope>NUCLEOTIDE SEQUENCE</scope>
    <source>
        <strain evidence="2">ChiGjej1B1-14440</strain>
    </source>
</reference>
<dbReference type="CDD" id="cd04184">
    <property type="entry name" value="GT2_RfbC_Mx_like"/>
    <property type="match status" value="1"/>
</dbReference>
<organism evidence="2 3">
    <name type="scientific">Candidatus Erysipelatoclostridium merdavium</name>
    <dbReference type="NCBI Taxonomy" id="2838566"/>
    <lineage>
        <taxon>Bacteria</taxon>
        <taxon>Bacillati</taxon>
        <taxon>Bacillota</taxon>
        <taxon>Erysipelotrichia</taxon>
        <taxon>Erysipelotrichales</taxon>
        <taxon>Erysipelotrichales incertae sedis</taxon>
    </lineage>
</organism>
<dbReference type="Pfam" id="PF00535">
    <property type="entry name" value="Glycos_transf_2"/>
    <property type="match status" value="1"/>
</dbReference>
<accession>A0A9D1XKL8</accession>
<dbReference type="Gene3D" id="3.90.550.10">
    <property type="entry name" value="Spore Coat Polysaccharide Biosynthesis Protein SpsA, Chain A"/>
    <property type="match status" value="2"/>
</dbReference>
<protein>
    <submittedName>
        <fullName evidence="2">Glycosyltransferase</fullName>
        <ecNumber evidence="2">2.4.-.-</ecNumber>
    </submittedName>
</protein>
<dbReference type="GO" id="GO:0016757">
    <property type="term" value="F:glycosyltransferase activity"/>
    <property type="evidence" value="ECO:0007669"/>
    <property type="project" value="UniProtKB-KW"/>
</dbReference>
<dbReference type="EC" id="2.4.-.-" evidence="2"/>
<evidence type="ECO:0000259" key="1">
    <source>
        <dbReference type="Pfam" id="PF00535"/>
    </source>
</evidence>
<dbReference type="InterPro" id="IPR001173">
    <property type="entry name" value="Glyco_trans_2-like"/>
</dbReference>
<sequence>MKYLIDEAVICGIKNPSLIIRGWVENSAEYLVVKKGNTVIKKQEIKKTRSRVSTFHYSIDLKGYTNIEVYFEGTGELEKISKISATLSQRILQKYKPKGIINNISIKNILIRKELAEINKKLIDMKNSEEYSAWLTKHEKFEPTKEYPYQPKISIVMPVYNVPGEYLGYCLDSILNQTYQNFEICIADDCSTNTDTIETLKKYMRRDSRIKVVFREKNGHISRATNSALELATGEFVGLMDNDDKLEIHALNEVVNVLNKNPDIDFIYTDEDKIDMEENRSDPHFKSDFALDTLYGGNYICHFSVIRKSIIDKIGGFRTGYEGAQDFDLFLRITNETNKIYHIPKVLYHWRMIPGSTAVGGDGAKNYAALAGKKALKDYFERKGIPVNIDNFISTHYFVEYLFKEEPAVDIIIYNYNENSKILKSIGDMTVYDNYKIICINSGDVKTVNETVKNSTGDYLVFVDGNTEFLTVDWLDILVGYTSQDKIGIVGGKVLDEDMLVREAGLIITDKPGLIPSTVLTDRGDYGYNGRLLVPFNYSIIECKLFAIKRDDFTLLDTKFNLECAFYDLNLKLLERGYRNVFVPQIEVINSKFSSKIDNNIIRELTVKYPTYFKKSDFYYNQNLSKEYPFKIKK</sequence>
<dbReference type="EMBL" id="DXET01000064">
    <property type="protein sequence ID" value="HIX80841.1"/>
    <property type="molecule type" value="Genomic_DNA"/>
</dbReference>
<dbReference type="InterPro" id="IPR050834">
    <property type="entry name" value="Glycosyltransf_2"/>
</dbReference>
<dbReference type="AlphaFoldDB" id="A0A9D1XKL8"/>
<keyword evidence="2" id="KW-0328">Glycosyltransferase</keyword>
<evidence type="ECO:0000313" key="3">
    <source>
        <dbReference type="Proteomes" id="UP000886724"/>
    </source>
</evidence>
<proteinExistence type="predicted"/>